<reference evidence="1" key="3">
    <citation type="submission" date="2025-09" db="UniProtKB">
        <authorList>
            <consortium name="Ensembl"/>
        </authorList>
    </citation>
    <scope>IDENTIFICATION</scope>
</reference>
<dbReference type="InParanoid" id="H3AWC3"/>
<protein>
    <submittedName>
        <fullName evidence="1">Uncharacterized protein</fullName>
    </submittedName>
</protein>
<dbReference type="HOGENOM" id="CLU_013265_2_0_1"/>
<name>H3AWC3_LATCH</name>
<evidence type="ECO:0000313" key="2">
    <source>
        <dbReference type="Proteomes" id="UP000008672"/>
    </source>
</evidence>
<evidence type="ECO:0000313" key="1">
    <source>
        <dbReference type="Ensembl" id="ENSLACP00000013944.1"/>
    </source>
</evidence>
<reference evidence="1" key="2">
    <citation type="submission" date="2025-08" db="UniProtKB">
        <authorList>
            <consortium name="Ensembl"/>
        </authorList>
    </citation>
    <scope>IDENTIFICATION</scope>
</reference>
<dbReference type="GeneTree" id="ENSGT00940000164322"/>
<dbReference type="Ensembl" id="ENSLACT00000014043.1">
    <property type="protein sequence ID" value="ENSLACP00000013944.1"/>
    <property type="gene ID" value="ENSLACG00000012278.1"/>
</dbReference>
<dbReference type="EMBL" id="AFYH01126640">
    <property type="status" value="NOT_ANNOTATED_CDS"/>
    <property type="molecule type" value="Genomic_DNA"/>
</dbReference>
<sequence length="529" mass="60387">KVMNAEVLFTGFIPEHHLPFEAAAHAAPLLRKMFPDRAIATKYGCAATKTAAIINYAMASDMKNPVVSSMKEQPFSLAVDGSSDTGTESMYPLVVRIFDINRGEVCPKLWHMCLISDSRAKGIFAQVQVSDAFKKYSIPWENVIGLSLDNTSVNMGRHNGLHTHFEKQNKSIYTAGCPCHVVHNITSYAAKAFAEETRFNVDDFLIDLLHYFDKSTKRQASLKEYCGFCDQEYRKVLKYGATRWLSREVCIDRALKQYPTLQSYFASQPEVKSDPRLCRLQQYFADPKTEVYLLFYHSILPLFSDVNKLLQCEEPKIHLLRRELTCFMHKLLGRFLQVTAYKEKTVTEVDLQDPNNSPSDQKLMVGFSTRMHHNLFSTEEAAIVKGYRSFLVAACQYAFSHLPFRDVLLQHVEVLPFENREVADFDSLVYFVERFSTLKAKLDGKMDQTAYKLLPDSVVENDRIDKIWSQLGSVKQEDGARKFDLLFKIAKHILVLPHSNAEERIFSTVRKNKTTFGASLSNETTLPSI</sequence>
<dbReference type="AlphaFoldDB" id="H3AWC3"/>
<reference evidence="2" key="1">
    <citation type="submission" date="2011-08" db="EMBL/GenBank/DDBJ databases">
        <title>The draft genome of Latimeria chalumnae.</title>
        <authorList>
            <person name="Di Palma F."/>
            <person name="Alfoldi J."/>
            <person name="Johnson J."/>
            <person name="Berlin A."/>
            <person name="Gnerre S."/>
            <person name="Jaffe D."/>
            <person name="MacCallum I."/>
            <person name="Young S."/>
            <person name="Walker B.J."/>
            <person name="Lander E."/>
            <person name="Lindblad-Toh K."/>
        </authorList>
    </citation>
    <scope>NUCLEOTIDE SEQUENCE [LARGE SCALE GENOMIC DNA]</scope>
    <source>
        <strain evidence="2">Wild caught</strain>
    </source>
</reference>
<dbReference type="SUPFAM" id="SSF53098">
    <property type="entry name" value="Ribonuclease H-like"/>
    <property type="match status" value="1"/>
</dbReference>
<dbReference type="PANTHER" id="PTHR37162:SF1">
    <property type="entry name" value="BED-TYPE DOMAIN-CONTAINING PROTEIN"/>
    <property type="match status" value="1"/>
</dbReference>
<accession>H3AWC3</accession>
<proteinExistence type="predicted"/>
<dbReference type="eggNOG" id="ENOG502RX81">
    <property type="taxonomic scope" value="Eukaryota"/>
</dbReference>
<dbReference type="Proteomes" id="UP000008672">
    <property type="component" value="Unassembled WGS sequence"/>
</dbReference>
<dbReference type="PANTHER" id="PTHR37162">
    <property type="entry name" value="HAT FAMILY DIMERISATION DOMAINCONTAINING PROTEIN-RELATED"/>
    <property type="match status" value="1"/>
</dbReference>
<dbReference type="OMA" id="WHMCLIS"/>
<organism evidence="1 2">
    <name type="scientific">Latimeria chalumnae</name>
    <name type="common">Coelacanth</name>
    <dbReference type="NCBI Taxonomy" id="7897"/>
    <lineage>
        <taxon>Eukaryota</taxon>
        <taxon>Metazoa</taxon>
        <taxon>Chordata</taxon>
        <taxon>Craniata</taxon>
        <taxon>Vertebrata</taxon>
        <taxon>Euteleostomi</taxon>
        <taxon>Coelacanthiformes</taxon>
        <taxon>Coelacanthidae</taxon>
        <taxon>Latimeria</taxon>
    </lineage>
</organism>
<keyword evidence="2" id="KW-1185">Reference proteome</keyword>
<dbReference type="InterPro" id="IPR012337">
    <property type="entry name" value="RNaseH-like_sf"/>
</dbReference>